<dbReference type="EMBL" id="LR797375">
    <property type="protein sequence ID" value="CAB4211613.1"/>
    <property type="molecule type" value="Genomic_DNA"/>
</dbReference>
<dbReference type="EMBL" id="LR797272">
    <property type="protein sequence ID" value="CAB4197906.1"/>
    <property type="molecule type" value="Genomic_DNA"/>
</dbReference>
<dbReference type="EMBL" id="LR796861">
    <property type="protein sequence ID" value="CAB4170996.1"/>
    <property type="molecule type" value="Genomic_DNA"/>
</dbReference>
<evidence type="ECO:0000313" key="2">
    <source>
        <dbReference type="EMBL" id="CAB4181917.1"/>
    </source>
</evidence>
<evidence type="ECO:0000313" key="1">
    <source>
        <dbReference type="EMBL" id="CAB4170996.1"/>
    </source>
</evidence>
<evidence type="ECO:0000313" key="3">
    <source>
        <dbReference type="EMBL" id="CAB4197906.1"/>
    </source>
</evidence>
<evidence type="ECO:0000313" key="4">
    <source>
        <dbReference type="EMBL" id="CAB4211613.1"/>
    </source>
</evidence>
<gene>
    <name evidence="2" type="ORF">UFOVP1066_78</name>
    <name evidence="3" type="ORF">UFOVP1315_37</name>
    <name evidence="4" type="ORF">UFOVP1421_220</name>
    <name evidence="5" type="ORF">UFOVP1525_8</name>
    <name evidence="1" type="ORF">UFOVP909_193</name>
</gene>
<organism evidence="3">
    <name type="scientific">uncultured Caudovirales phage</name>
    <dbReference type="NCBI Taxonomy" id="2100421"/>
    <lineage>
        <taxon>Viruses</taxon>
        <taxon>Duplodnaviria</taxon>
        <taxon>Heunggongvirae</taxon>
        <taxon>Uroviricota</taxon>
        <taxon>Caudoviricetes</taxon>
        <taxon>Peduoviridae</taxon>
        <taxon>Maltschvirus</taxon>
        <taxon>Maltschvirus maltsch</taxon>
    </lineage>
</organism>
<dbReference type="EMBL" id="LR798454">
    <property type="protein sequence ID" value="CAB5238194.1"/>
    <property type="molecule type" value="Genomic_DNA"/>
</dbReference>
<dbReference type="EMBL" id="LR797019">
    <property type="protein sequence ID" value="CAB4181917.1"/>
    <property type="molecule type" value="Genomic_DNA"/>
</dbReference>
<protein>
    <submittedName>
        <fullName evidence="3">Uncharacterized protein</fullName>
    </submittedName>
</protein>
<accession>A0A6J5RUQ0</accession>
<reference evidence="3" key="1">
    <citation type="submission" date="2020-05" db="EMBL/GenBank/DDBJ databases">
        <authorList>
            <person name="Chiriac C."/>
            <person name="Salcher M."/>
            <person name="Ghai R."/>
            <person name="Kavagutti S V."/>
        </authorList>
    </citation>
    <scope>NUCLEOTIDE SEQUENCE</scope>
</reference>
<proteinExistence type="predicted"/>
<sequence length="133" mass="15777">MMIEKELQMSNELKSWEEMSVLEQMQCQFWDMYKDAYGVRPRGIDTTDWTEEQFMAEFETLGRVIEREEADRKEREAEAVVKFEQHVTNTICMGAKDRTTALRWIMDAGHANGDWEYFCYLNGLPYGYFKEAA</sequence>
<evidence type="ECO:0000313" key="5">
    <source>
        <dbReference type="EMBL" id="CAB5238194.1"/>
    </source>
</evidence>
<name>A0A6J5RUQ0_9CAUD</name>